<comment type="caution">
    <text evidence="1">The sequence shown here is derived from an EMBL/GenBank/DDBJ whole genome shotgun (WGS) entry which is preliminary data.</text>
</comment>
<name>A0ABQ9GYF3_9NEOP</name>
<dbReference type="Proteomes" id="UP001159363">
    <property type="component" value="Chromosome 7"/>
</dbReference>
<evidence type="ECO:0000313" key="1">
    <source>
        <dbReference type="EMBL" id="KAJ8877049.1"/>
    </source>
</evidence>
<accession>A0ABQ9GYF3</accession>
<dbReference type="EMBL" id="JARBHB010000008">
    <property type="protein sequence ID" value="KAJ8877049.1"/>
    <property type="molecule type" value="Genomic_DNA"/>
</dbReference>
<reference evidence="1 2" key="1">
    <citation type="submission" date="2023-02" db="EMBL/GenBank/DDBJ databases">
        <title>LHISI_Scaffold_Assembly.</title>
        <authorList>
            <person name="Stuart O.P."/>
            <person name="Cleave R."/>
            <person name="Magrath M.J.L."/>
            <person name="Mikheyev A.S."/>
        </authorList>
    </citation>
    <scope>NUCLEOTIDE SEQUENCE [LARGE SCALE GENOMIC DNA]</scope>
    <source>
        <strain evidence="1">Daus_M_001</strain>
        <tissue evidence="1">Leg muscle</tissue>
    </source>
</reference>
<keyword evidence="2" id="KW-1185">Reference proteome</keyword>
<proteinExistence type="predicted"/>
<organism evidence="1 2">
    <name type="scientific">Dryococelus australis</name>
    <dbReference type="NCBI Taxonomy" id="614101"/>
    <lineage>
        <taxon>Eukaryota</taxon>
        <taxon>Metazoa</taxon>
        <taxon>Ecdysozoa</taxon>
        <taxon>Arthropoda</taxon>
        <taxon>Hexapoda</taxon>
        <taxon>Insecta</taxon>
        <taxon>Pterygota</taxon>
        <taxon>Neoptera</taxon>
        <taxon>Polyneoptera</taxon>
        <taxon>Phasmatodea</taxon>
        <taxon>Verophasmatodea</taxon>
        <taxon>Anareolatae</taxon>
        <taxon>Phasmatidae</taxon>
        <taxon>Eurycanthinae</taxon>
        <taxon>Dryococelus</taxon>
    </lineage>
</organism>
<evidence type="ECO:0000313" key="2">
    <source>
        <dbReference type="Proteomes" id="UP001159363"/>
    </source>
</evidence>
<protein>
    <submittedName>
        <fullName evidence="1">Uncharacterized protein</fullName>
    </submittedName>
</protein>
<sequence>MKRTEISSQAIDEDLIVFQGRHFCNSIINAYGHVGIRIIFISSRFKVNVPKTHLTCKWVHFSLFKKLSCQL</sequence>
<gene>
    <name evidence="1" type="ORF">PR048_021501</name>
</gene>